<reference evidence="2 3" key="1">
    <citation type="submission" date="2019-08" db="EMBL/GenBank/DDBJ databases">
        <authorList>
            <person name="Grouzdev D."/>
            <person name="Tikhonova E."/>
            <person name="Kravchenko I."/>
        </authorList>
    </citation>
    <scope>NUCLEOTIDE SEQUENCE [LARGE SCALE GENOMIC DNA]</scope>
    <source>
        <strain evidence="2 3">59b</strain>
    </source>
</reference>
<dbReference type="InterPro" id="IPR021735">
    <property type="entry name" value="DUF3306"/>
</dbReference>
<dbReference type="OrthoDB" id="8100830at2"/>
<evidence type="ECO:0000313" key="2">
    <source>
        <dbReference type="EMBL" id="KAA0596412.1"/>
    </source>
</evidence>
<gene>
    <name evidence="2" type="ORF">FZ942_09820</name>
</gene>
<evidence type="ECO:0000313" key="3">
    <source>
        <dbReference type="Proteomes" id="UP000324927"/>
    </source>
</evidence>
<dbReference type="Proteomes" id="UP000324927">
    <property type="component" value="Unassembled WGS sequence"/>
</dbReference>
<organism evidence="2 3">
    <name type="scientific">Azospirillum lipoferum</name>
    <dbReference type="NCBI Taxonomy" id="193"/>
    <lineage>
        <taxon>Bacteria</taxon>
        <taxon>Pseudomonadati</taxon>
        <taxon>Pseudomonadota</taxon>
        <taxon>Alphaproteobacteria</taxon>
        <taxon>Rhodospirillales</taxon>
        <taxon>Azospirillaceae</taxon>
        <taxon>Azospirillum</taxon>
    </lineage>
</organism>
<feature type="compositionally biased region" description="Polar residues" evidence="1">
    <location>
        <begin position="1"/>
        <end position="11"/>
    </location>
</feature>
<dbReference type="AlphaFoldDB" id="A0A5A9GRL1"/>
<name>A0A5A9GRL1_AZOLI</name>
<dbReference type="Pfam" id="PF11748">
    <property type="entry name" value="DUF3306"/>
    <property type="match status" value="1"/>
</dbReference>
<dbReference type="EMBL" id="VTTN01000003">
    <property type="protein sequence ID" value="KAA0596412.1"/>
    <property type="molecule type" value="Genomic_DNA"/>
</dbReference>
<protein>
    <submittedName>
        <fullName evidence="2">DUF3306 domain-containing protein</fullName>
    </submittedName>
</protein>
<sequence>MSSAPSTNANATVPIRKPWHSTAGPDCRRDRHGMAEREEEEGFLGRWSRMKREARAEEPAASLVPKPEPMETAETEVVEEAPELPPLDSLGSDSDYTGFLRREVPAELRREALRKAWVSDPVIAGFRGFAEYDWDYNAPGYGALRPTDDIARLLEAVLPDEKREEEETVEEEMVVAGQVPDTATTCPHPDPPPLGGGGRLAAELKEEQSSLPRPAGEG</sequence>
<feature type="region of interest" description="Disordered" evidence="1">
    <location>
        <begin position="179"/>
        <end position="218"/>
    </location>
</feature>
<proteinExistence type="predicted"/>
<feature type="region of interest" description="Disordered" evidence="1">
    <location>
        <begin position="1"/>
        <end position="96"/>
    </location>
</feature>
<accession>A0A5A9GRL1</accession>
<feature type="compositionally biased region" description="Acidic residues" evidence="1">
    <location>
        <begin position="71"/>
        <end position="82"/>
    </location>
</feature>
<keyword evidence="3" id="KW-1185">Reference proteome</keyword>
<comment type="caution">
    <text evidence="2">The sequence shown here is derived from an EMBL/GenBank/DDBJ whole genome shotgun (WGS) entry which is preliminary data.</text>
</comment>
<evidence type="ECO:0000256" key="1">
    <source>
        <dbReference type="SAM" id="MobiDB-lite"/>
    </source>
</evidence>
<feature type="compositionally biased region" description="Basic and acidic residues" evidence="1">
    <location>
        <begin position="26"/>
        <end position="36"/>
    </location>
</feature>